<dbReference type="GO" id="GO:0016747">
    <property type="term" value="F:acyltransferase activity, transferring groups other than amino-acyl groups"/>
    <property type="evidence" value="ECO:0007669"/>
    <property type="project" value="InterPro"/>
</dbReference>
<name>A0A814TRZ6_ADIRI</name>
<feature type="signal peptide" evidence="3">
    <location>
        <begin position="1"/>
        <end position="21"/>
    </location>
</feature>
<dbReference type="InterPro" id="IPR050680">
    <property type="entry name" value="YpeA/RimI_acetyltransf"/>
</dbReference>
<gene>
    <name evidence="6" type="ORF">EDS130_LOCUS32768</name>
    <name evidence="5" type="ORF">XAT740_LOCUS21627</name>
</gene>
<keyword evidence="2" id="KW-0012">Acyltransferase</keyword>
<comment type="caution">
    <text evidence="5">The sequence shown here is derived from an EMBL/GenBank/DDBJ whole genome shotgun (WGS) entry which is preliminary data.</text>
</comment>
<evidence type="ECO:0000313" key="6">
    <source>
        <dbReference type="EMBL" id="CAF1341568.1"/>
    </source>
</evidence>
<dbReference type="Proteomes" id="UP000663852">
    <property type="component" value="Unassembled WGS sequence"/>
</dbReference>
<dbReference type="OrthoDB" id="47374at2759"/>
<reference evidence="5" key="1">
    <citation type="submission" date="2021-02" db="EMBL/GenBank/DDBJ databases">
        <authorList>
            <person name="Nowell W R."/>
        </authorList>
    </citation>
    <scope>NUCLEOTIDE SEQUENCE</scope>
</reference>
<evidence type="ECO:0000313" key="7">
    <source>
        <dbReference type="Proteomes" id="UP000663828"/>
    </source>
</evidence>
<accession>A0A814TRZ6</accession>
<protein>
    <recommendedName>
        <fullName evidence="4">N-acetyltransferase domain-containing protein</fullName>
    </recommendedName>
</protein>
<dbReference type="PANTHER" id="PTHR43420">
    <property type="entry name" value="ACETYLTRANSFERASE"/>
    <property type="match status" value="1"/>
</dbReference>
<evidence type="ECO:0000256" key="1">
    <source>
        <dbReference type="ARBA" id="ARBA00022679"/>
    </source>
</evidence>
<keyword evidence="3" id="KW-0732">Signal</keyword>
<dbReference type="EMBL" id="CAJNOJ010000254">
    <property type="protein sequence ID" value="CAF1341568.1"/>
    <property type="molecule type" value="Genomic_DNA"/>
</dbReference>
<dbReference type="AlphaFoldDB" id="A0A814TRZ6"/>
<organism evidence="5 7">
    <name type="scientific">Adineta ricciae</name>
    <name type="common">Rotifer</name>
    <dbReference type="NCBI Taxonomy" id="249248"/>
    <lineage>
        <taxon>Eukaryota</taxon>
        <taxon>Metazoa</taxon>
        <taxon>Spiralia</taxon>
        <taxon>Gnathifera</taxon>
        <taxon>Rotifera</taxon>
        <taxon>Eurotatoria</taxon>
        <taxon>Bdelloidea</taxon>
        <taxon>Adinetida</taxon>
        <taxon>Adinetidae</taxon>
        <taxon>Adineta</taxon>
    </lineage>
</organism>
<dbReference type="Gene3D" id="3.40.630.30">
    <property type="match status" value="1"/>
</dbReference>
<proteinExistence type="predicted"/>
<dbReference type="InterPro" id="IPR000182">
    <property type="entry name" value="GNAT_dom"/>
</dbReference>
<dbReference type="Proteomes" id="UP000663828">
    <property type="component" value="Unassembled WGS sequence"/>
</dbReference>
<feature type="chain" id="PRO_5035602718" description="N-acetyltransferase domain-containing protein" evidence="3">
    <location>
        <begin position="22"/>
        <end position="255"/>
    </location>
</feature>
<dbReference type="EMBL" id="CAJNOR010001558">
    <property type="protein sequence ID" value="CAF1163676.1"/>
    <property type="molecule type" value="Genomic_DNA"/>
</dbReference>
<evidence type="ECO:0000256" key="3">
    <source>
        <dbReference type="SAM" id="SignalP"/>
    </source>
</evidence>
<dbReference type="InterPro" id="IPR016181">
    <property type="entry name" value="Acyl_CoA_acyltransferase"/>
</dbReference>
<dbReference type="SUPFAM" id="SSF55729">
    <property type="entry name" value="Acyl-CoA N-acyltransferases (Nat)"/>
    <property type="match status" value="1"/>
</dbReference>
<feature type="domain" description="N-acetyltransferase" evidence="4">
    <location>
        <begin position="56"/>
        <end position="220"/>
    </location>
</feature>
<keyword evidence="1" id="KW-0808">Transferase</keyword>
<sequence>MTAFLLTIFSIITISIQPINCILQRLSQQELPTKPISFVEASTNIQYTFVSDHRDYRLYKLIPKAGINQAQVNFVNRYLEQYLRESFDAPQRHYFNVLQQCGTTILAFFSNNSTVGLNKISALLLAHREAYHNSEYVCFLSTLEEHRQKGLGTKLLNEFIKDSIRANLSRVTLHVNTENASALALYLKCGMRCIRHIAGYYYGDHTFASQDAFFMSLQLKNVKNSSATCQSASAVNIPRDEETSYKQSCPQASSG</sequence>
<evidence type="ECO:0000259" key="4">
    <source>
        <dbReference type="PROSITE" id="PS51186"/>
    </source>
</evidence>
<dbReference type="PROSITE" id="PS51186">
    <property type="entry name" value="GNAT"/>
    <property type="match status" value="1"/>
</dbReference>
<dbReference type="CDD" id="cd04301">
    <property type="entry name" value="NAT_SF"/>
    <property type="match status" value="1"/>
</dbReference>
<keyword evidence="7" id="KW-1185">Reference proteome</keyword>
<dbReference type="Pfam" id="PF00583">
    <property type="entry name" value="Acetyltransf_1"/>
    <property type="match status" value="1"/>
</dbReference>
<evidence type="ECO:0000313" key="5">
    <source>
        <dbReference type="EMBL" id="CAF1163676.1"/>
    </source>
</evidence>
<evidence type="ECO:0000256" key="2">
    <source>
        <dbReference type="ARBA" id="ARBA00023315"/>
    </source>
</evidence>